<dbReference type="InterPro" id="IPR020476">
    <property type="entry name" value="Nudix_hydrolase"/>
</dbReference>
<dbReference type="CDD" id="cd18875">
    <property type="entry name" value="NUDIX_Hydrolase"/>
    <property type="match status" value="1"/>
</dbReference>
<organism evidence="5 6">
    <name type="scientific">Sellimonas catena</name>
    <dbReference type="NCBI Taxonomy" id="2994035"/>
    <lineage>
        <taxon>Bacteria</taxon>
        <taxon>Bacillati</taxon>
        <taxon>Bacillota</taxon>
        <taxon>Clostridia</taxon>
        <taxon>Lachnospirales</taxon>
        <taxon>Lachnospiraceae</taxon>
        <taxon>Sellimonas</taxon>
    </lineage>
</organism>
<protein>
    <recommendedName>
        <fullName evidence="4">Nudix hydrolase domain-containing protein</fullName>
    </recommendedName>
</protein>
<dbReference type="Gene3D" id="3.90.79.10">
    <property type="entry name" value="Nucleoside Triphosphate Pyrophosphohydrolase"/>
    <property type="match status" value="1"/>
</dbReference>
<comment type="similarity">
    <text evidence="1 3">Belongs to the Nudix hydrolase family.</text>
</comment>
<evidence type="ECO:0000256" key="1">
    <source>
        <dbReference type="ARBA" id="ARBA00005582"/>
    </source>
</evidence>
<evidence type="ECO:0000256" key="2">
    <source>
        <dbReference type="ARBA" id="ARBA00022801"/>
    </source>
</evidence>
<dbReference type="RefSeq" id="WP_281845472.1">
    <property type="nucleotide sequence ID" value="NZ_BSCH01000013.1"/>
</dbReference>
<reference evidence="5" key="3">
    <citation type="journal article" date="2023" name="Int. J. Syst. Evol. Microbiol.">
        <title>Sellimonas catena sp. nov., isolated from human faeces.</title>
        <authorList>
            <person name="Hisatomi A."/>
            <person name="Ohkuma M."/>
            <person name="Sakamoto M."/>
        </authorList>
    </citation>
    <scope>NUCLEOTIDE SEQUENCE</scope>
    <source>
        <strain evidence="5">18CBH55</strain>
    </source>
</reference>
<evidence type="ECO:0000313" key="6">
    <source>
        <dbReference type="Proteomes" id="UP001145094"/>
    </source>
</evidence>
<sequence>MKNHKVVDGHLLQTNKKYSHLKMKQKNRIAEWMYQETKAYYEKNYVFPNEAHLDDVVKKVYERIEQAEIWIPYEEVWHHYKKKRSDLNSRVRRELNVGEEKYKEKACFMNLCMIQDEQGNVLALDKMNDSYTGTTFPGGHVEPGETFREAVIREVWEETGLVIQNPELCGIYHWNKAHTHNIIFLYQTKEFSGVLQSSDEGPVYWISMEEFMKKELAKGMKEVMEIMMNPNLQECYMRLEKGVYQGTLC</sequence>
<dbReference type="PROSITE" id="PS00893">
    <property type="entry name" value="NUDIX_BOX"/>
    <property type="match status" value="1"/>
</dbReference>
<dbReference type="InterPro" id="IPR000086">
    <property type="entry name" value="NUDIX_hydrolase_dom"/>
</dbReference>
<proteinExistence type="inferred from homology"/>
<dbReference type="Proteomes" id="UP001145094">
    <property type="component" value="Unassembled WGS sequence"/>
</dbReference>
<dbReference type="InterPro" id="IPR020084">
    <property type="entry name" value="NUDIX_hydrolase_CS"/>
</dbReference>
<feature type="domain" description="Nudix hydrolase" evidence="4">
    <location>
        <begin position="103"/>
        <end position="229"/>
    </location>
</feature>
<evidence type="ECO:0000259" key="4">
    <source>
        <dbReference type="PROSITE" id="PS51462"/>
    </source>
</evidence>
<dbReference type="EMBL" id="BSCH01000013">
    <property type="protein sequence ID" value="GLG90748.1"/>
    <property type="molecule type" value="Genomic_DNA"/>
</dbReference>
<dbReference type="PRINTS" id="PR00502">
    <property type="entry name" value="NUDIXFAMILY"/>
</dbReference>
<dbReference type="AlphaFoldDB" id="A0A9W6CIW1"/>
<name>A0A9W6CIW1_9FIRM</name>
<keyword evidence="2 3" id="KW-0378">Hydrolase</keyword>
<gene>
    <name evidence="5" type="ORF">Selli2_21750</name>
</gene>
<evidence type="ECO:0000313" key="5">
    <source>
        <dbReference type="EMBL" id="GLG90748.1"/>
    </source>
</evidence>
<dbReference type="PROSITE" id="PS51462">
    <property type="entry name" value="NUDIX"/>
    <property type="match status" value="1"/>
</dbReference>
<dbReference type="Pfam" id="PF00293">
    <property type="entry name" value="NUDIX"/>
    <property type="match status" value="1"/>
</dbReference>
<reference evidence="5" key="2">
    <citation type="submission" date="2022-11" db="EMBL/GenBank/DDBJ databases">
        <title>Draft genome sequence of Sellimonas catena strain 18CBH55.</title>
        <authorList>
            <person name="Hisatomi A."/>
            <person name="Ohkuma M."/>
            <person name="Sakamoto M."/>
        </authorList>
    </citation>
    <scope>NUCLEOTIDE SEQUENCE</scope>
    <source>
        <strain evidence="5">18CBH55</strain>
    </source>
</reference>
<dbReference type="PANTHER" id="PTHR43736">
    <property type="entry name" value="ADP-RIBOSE PYROPHOSPHATASE"/>
    <property type="match status" value="1"/>
</dbReference>
<evidence type="ECO:0000256" key="3">
    <source>
        <dbReference type="RuleBase" id="RU003476"/>
    </source>
</evidence>
<dbReference type="SUPFAM" id="SSF55811">
    <property type="entry name" value="Nudix"/>
    <property type="match status" value="1"/>
</dbReference>
<dbReference type="GO" id="GO:0016787">
    <property type="term" value="F:hydrolase activity"/>
    <property type="evidence" value="ECO:0007669"/>
    <property type="project" value="UniProtKB-KW"/>
</dbReference>
<dbReference type="InterPro" id="IPR015797">
    <property type="entry name" value="NUDIX_hydrolase-like_dom_sf"/>
</dbReference>
<reference evidence="5" key="1">
    <citation type="submission" date="2022-11" db="EMBL/GenBank/DDBJ databases">
        <title>Draft genome sequence of Sellimonas catena strain 18CBH55.</title>
        <authorList>
            <person name="Atsushi H."/>
            <person name="Moriya O."/>
            <person name="Mitsuo S."/>
        </authorList>
    </citation>
    <scope>NUCLEOTIDE SEQUENCE</scope>
    <source>
        <strain evidence="5">18CBH55</strain>
    </source>
</reference>
<accession>A0A9W6CIW1</accession>
<comment type="caution">
    <text evidence="5">The sequence shown here is derived from an EMBL/GenBank/DDBJ whole genome shotgun (WGS) entry which is preliminary data.</text>
</comment>
<dbReference type="PANTHER" id="PTHR43736:SF1">
    <property type="entry name" value="DIHYDRONEOPTERIN TRIPHOSPHATE DIPHOSPHATASE"/>
    <property type="match status" value="1"/>
</dbReference>